<dbReference type="EMBL" id="JALJOT010000003">
    <property type="protein sequence ID" value="KAK9916351.1"/>
    <property type="molecule type" value="Genomic_DNA"/>
</dbReference>
<dbReference type="Proteomes" id="UP001491310">
    <property type="component" value="Unassembled WGS sequence"/>
</dbReference>
<protein>
    <submittedName>
        <fullName evidence="1">Uncharacterized protein</fullName>
    </submittedName>
</protein>
<reference evidence="1 2" key="1">
    <citation type="journal article" date="2024" name="Nat. Commun.">
        <title>Phylogenomics reveals the evolutionary origins of lichenization in chlorophyte algae.</title>
        <authorList>
            <person name="Puginier C."/>
            <person name="Libourel C."/>
            <person name="Otte J."/>
            <person name="Skaloud P."/>
            <person name="Haon M."/>
            <person name="Grisel S."/>
            <person name="Petersen M."/>
            <person name="Berrin J.G."/>
            <person name="Delaux P.M."/>
            <person name="Dal Grande F."/>
            <person name="Keller J."/>
        </authorList>
    </citation>
    <scope>NUCLEOTIDE SEQUENCE [LARGE SCALE GENOMIC DNA]</scope>
    <source>
        <strain evidence="1 2">SAG 216-7</strain>
    </source>
</reference>
<name>A0ABR2YXE3_9CHLO</name>
<sequence length="196" mass="21203">MRALKLLQDTLTCSPSRNSLSQNISKYSRTISSTLSTASCDHVSQVFVADPRKILEMGSEGGTLQIRVPLTFLPQLSSPRFELGDADDPMSSYIFGKRKEIFQYSYAGSVSTQSGWVSLITKQSLSELQPDALSWKALQSSAEDNGGSLKGSMPDQPFLFVGQILEAAGVSVYTSHEGPNLDGILITTSDDEISTP</sequence>
<accession>A0ABR2YXE3</accession>
<comment type="caution">
    <text evidence="1">The sequence shown here is derived from an EMBL/GenBank/DDBJ whole genome shotgun (WGS) entry which is preliminary data.</text>
</comment>
<proteinExistence type="predicted"/>
<keyword evidence="2" id="KW-1185">Reference proteome</keyword>
<gene>
    <name evidence="1" type="ORF">WJX75_001606</name>
</gene>
<evidence type="ECO:0000313" key="1">
    <source>
        <dbReference type="EMBL" id="KAK9916351.1"/>
    </source>
</evidence>
<organism evidence="1 2">
    <name type="scientific">Coccomyxa subellipsoidea</name>
    <dbReference type="NCBI Taxonomy" id="248742"/>
    <lineage>
        <taxon>Eukaryota</taxon>
        <taxon>Viridiplantae</taxon>
        <taxon>Chlorophyta</taxon>
        <taxon>core chlorophytes</taxon>
        <taxon>Trebouxiophyceae</taxon>
        <taxon>Trebouxiophyceae incertae sedis</taxon>
        <taxon>Coccomyxaceae</taxon>
        <taxon>Coccomyxa</taxon>
    </lineage>
</organism>
<evidence type="ECO:0000313" key="2">
    <source>
        <dbReference type="Proteomes" id="UP001491310"/>
    </source>
</evidence>